<proteinExistence type="predicted"/>
<dbReference type="PANTHER" id="PTHR13778">
    <property type="entry name" value="GLYCOSYLTRANSFERASE 8 DOMAIN-CONTAINING PROTEIN"/>
    <property type="match status" value="1"/>
</dbReference>
<dbReference type="PANTHER" id="PTHR13778:SF47">
    <property type="entry name" value="LIPOPOLYSACCHARIDE 1,3-GALACTOSYLTRANSFERASE"/>
    <property type="match status" value="1"/>
</dbReference>
<comment type="caution">
    <text evidence="4">The sequence shown here is derived from an EMBL/GenBank/DDBJ whole genome shotgun (WGS) entry which is preliminary data.</text>
</comment>
<keyword evidence="2 4" id="KW-0808">Transferase</keyword>
<dbReference type="CDD" id="cd04194">
    <property type="entry name" value="GT8_A4GalT_like"/>
    <property type="match status" value="1"/>
</dbReference>
<reference evidence="5" key="2">
    <citation type="submission" date="2016-04" db="EMBL/GenBank/DDBJ databases">
        <title>Planomonospora sphaerica JCM9374 whole genome shotgun sequence.</title>
        <authorList>
            <person name="Suzuki T."/>
            <person name="Dohra H."/>
            <person name="Kodani S."/>
        </authorList>
    </citation>
    <scope>NUCLEOTIDE SEQUENCE [LARGE SCALE GENOMIC DNA]</scope>
    <source>
        <strain evidence="5">JCM 9374</strain>
    </source>
</reference>
<reference evidence="4 5" key="1">
    <citation type="journal article" date="2016" name="Genome Announc.">
        <title>Draft Genome Sequence of Planomonospora sphaerica JCM9374, a Rare Actinomycete.</title>
        <authorList>
            <person name="Dohra H."/>
            <person name="Suzuki T."/>
            <person name="Inoue Y."/>
            <person name="Kodani S."/>
        </authorList>
    </citation>
    <scope>NUCLEOTIDE SEQUENCE [LARGE SCALE GENOMIC DNA]</scope>
    <source>
        <strain evidence="4 5">JCM 9374</strain>
    </source>
</reference>
<dbReference type="GO" id="GO:0046872">
    <property type="term" value="F:metal ion binding"/>
    <property type="evidence" value="ECO:0007669"/>
    <property type="project" value="UniProtKB-KW"/>
</dbReference>
<dbReference type="Pfam" id="PF01501">
    <property type="entry name" value="Glyco_transf_8"/>
    <property type="match status" value="1"/>
</dbReference>
<keyword evidence="5" id="KW-1185">Reference proteome</keyword>
<dbReference type="InterPro" id="IPR050748">
    <property type="entry name" value="Glycosyltrans_8_dom-fam"/>
</dbReference>
<dbReference type="InterPro" id="IPR002495">
    <property type="entry name" value="Glyco_trans_8"/>
</dbReference>
<evidence type="ECO:0000256" key="1">
    <source>
        <dbReference type="ARBA" id="ARBA00022676"/>
    </source>
</evidence>
<evidence type="ECO:0000313" key="5">
    <source>
        <dbReference type="Proteomes" id="UP000077701"/>
    </source>
</evidence>
<evidence type="ECO:0000313" key="4">
    <source>
        <dbReference type="EMBL" id="GAT68774.1"/>
    </source>
</evidence>
<name>A0A161LIY2_9ACTN</name>
<gene>
    <name evidence="4" type="ORF">PS9374_04439</name>
</gene>
<dbReference type="Proteomes" id="UP000077701">
    <property type="component" value="Unassembled WGS sequence"/>
</dbReference>
<dbReference type="SUPFAM" id="SSF53448">
    <property type="entry name" value="Nucleotide-diphospho-sugar transferases"/>
    <property type="match status" value="1"/>
</dbReference>
<dbReference type="EMBL" id="BDCX01000011">
    <property type="protein sequence ID" value="GAT68774.1"/>
    <property type="molecule type" value="Genomic_DNA"/>
</dbReference>
<dbReference type="AlphaFoldDB" id="A0A161LIY2"/>
<sequence>MSNEPLRIAYAADGDYVLPLAAAVRSLLDSCNAGTGIELTVLSSGITDTDQRKLAHSWESDHLWSLSFVDINKQRFGVLPRQSSSTRQVIRAVYGRLAIPAVVPQDWNRVLYLDADTIVRCDLTELYSWDLNGEVIAARRDPIITELGHPGGVQCHEEIGANPHAPYCNSGVLVMDLDLWRRHDVATQILSYVHVHGGKMNLRDQEGLNAVLQGRFAPIPWEWNTITLIGRDKVPRPPGVDIPEQAKVLHYVGPLKPWTNGGSQIPGADYFFESLERTVWRGQLGRSE</sequence>
<dbReference type="GO" id="GO:0016757">
    <property type="term" value="F:glycosyltransferase activity"/>
    <property type="evidence" value="ECO:0007669"/>
    <property type="project" value="UniProtKB-KW"/>
</dbReference>
<keyword evidence="1" id="KW-0328">Glycosyltransferase</keyword>
<protein>
    <submittedName>
        <fullName evidence="4">Glycosyl transferase</fullName>
    </submittedName>
</protein>
<organism evidence="4 5">
    <name type="scientific">Planomonospora sphaerica</name>
    <dbReference type="NCBI Taxonomy" id="161355"/>
    <lineage>
        <taxon>Bacteria</taxon>
        <taxon>Bacillati</taxon>
        <taxon>Actinomycetota</taxon>
        <taxon>Actinomycetes</taxon>
        <taxon>Streptosporangiales</taxon>
        <taxon>Streptosporangiaceae</taxon>
        <taxon>Planomonospora</taxon>
    </lineage>
</organism>
<dbReference type="Gene3D" id="3.90.550.10">
    <property type="entry name" value="Spore Coat Polysaccharide Biosynthesis Protein SpsA, Chain A"/>
    <property type="match status" value="1"/>
</dbReference>
<dbReference type="STRING" id="161355.PS9374_04439"/>
<dbReference type="InterPro" id="IPR029044">
    <property type="entry name" value="Nucleotide-diphossugar_trans"/>
</dbReference>
<accession>A0A161LIY2</accession>
<evidence type="ECO:0000256" key="3">
    <source>
        <dbReference type="ARBA" id="ARBA00022723"/>
    </source>
</evidence>
<evidence type="ECO:0000256" key="2">
    <source>
        <dbReference type="ARBA" id="ARBA00022679"/>
    </source>
</evidence>
<keyword evidence="3" id="KW-0479">Metal-binding</keyword>